<dbReference type="GO" id="GO:0012505">
    <property type="term" value="C:endomembrane system"/>
    <property type="evidence" value="ECO:0007669"/>
    <property type="project" value="UniProtKB-SubCell"/>
</dbReference>
<keyword evidence="7" id="KW-0472">Membrane</keyword>
<evidence type="ECO:0000256" key="10">
    <source>
        <dbReference type="PIRNR" id="PIRNR016302"/>
    </source>
</evidence>
<comment type="catalytic activity">
    <reaction evidence="1 10">
        <text>Random hydrolysis of (1-&gt;6)-alpha-D-mannosidic linkages in unbranched (1-&gt;6)-mannans.</text>
        <dbReference type="EC" id="3.2.1.101"/>
    </reaction>
</comment>
<comment type="subcellular location">
    <subcellularLocation>
        <location evidence="2">Endomembrane system</location>
    </subcellularLocation>
</comment>
<sequence length="450" mass="48441">MFSSTKSQLLSLGICFISVLDIASGITLDVKNQSSILSATHTIAHDLMSYYTGSQPDSPSLGVLPKPYYWWEAGAMWGTMISYWHYTNDSTYVTDVGLAILSQAGANNDFIMANQVFDTGNDDQAFWALTAMSAVEYAFPVPITNTSTSPAPTSNPRNPYLTLAINTFNDFVTRWNTTQCNGGLKWQFTPSNAGFDYKSTISNGGFFQLAARLALHTGNATYREWAEKEWDWMTGVGFINETTWAVIDGAGDDKGENCTVLSTQQWTYNNAIFLYGAAVMTFLENSNTNTTSSASNANANATSNCTCTSNSTSPSPSIPPPSIWLTRTKGLLSHATSQFFTPSPNATSIMYESQCETSSSCNTDQYSFKAYLSRWMSATALLTPSLKPDILALLTPSAQAAALACSGTGEGSQSLSLCGTKWYVGGYDGVTGVGQEMSALEVLLGVLGTS</sequence>
<dbReference type="AlphaFoldDB" id="A0A8H8RPH2"/>
<dbReference type="GO" id="GO:0016052">
    <property type="term" value="P:carbohydrate catabolic process"/>
    <property type="evidence" value="ECO:0007669"/>
    <property type="project" value="InterPro"/>
</dbReference>
<feature type="chain" id="PRO_5034852325" description="Mannan endo-1,6-alpha-mannosidase" evidence="11">
    <location>
        <begin position="26"/>
        <end position="450"/>
    </location>
</feature>
<evidence type="ECO:0000256" key="4">
    <source>
        <dbReference type="ARBA" id="ARBA00012350"/>
    </source>
</evidence>
<evidence type="ECO:0000256" key="11">
    <source>
        <dbReference type="SAM" id="SignalP"/>
    </source>
</evidence>
<evidence type="ECO:0000256" key="2">
    <source>
        <dbReference type="ARBA" id="ARBA00004308"/>
    </source>
</evidence>
<dbReference type="InterPro" id="IPR014480">
    <property type="entry name" value="Mannan-1_6-alpha_mannosidase"/>
</dbReference>
<evidence type="ECO:0000256" key="9">
    <source>
        <dbReference type="ARBA" id="ARBA00023295"/>
    </source>
</evidence>
<dbReference type="Pfam" id="PF03663">
    <property type="entry name" value="Glyco_hydro_76"/>
    <property type="match status" value="2"/>
</dbReference>
<name>A0A8H8RPH2_9HELO</name>
<proteinExistence type="inferred from homology"/>
<evidence type="ECO:0000313" key="13">
    <source>
        <dbReference type="Proteomes" id="UP000462212"/>
    </source>
</evidence>
<keyword evidence="8" id="KW-0325">Glycoprotein</keyword>
<comment type="similarity">
    <text evidence="3 10">Belongs to the glycosyl hydrolase 76 family.</text>
</comment>
<evidence type="ECO:0000256" key="1">
    <source>
        <dbReference type="ARBA" id="ARBA00001452"/>
    </source>
</evidence>
<dbReference type="PANTHER" id="PTHR12145">
    <property type="entry name" value="MANNAN ENDO-1,6-ALPHA-MANNOSIDASE DCW1"/>
    <property type="match status" value="1"/>
</dbReference>
<dbReference type="InterPro" id="IPR005198">
    <property type="entry name" value="Glyco_hydro_76"/>
</dbReference>
<gene>
    <name evidence="12" type="primary">DCW1_6</name>
    <name evidence="12" type="ORF">LSUB1_G003991</name>
</gene>
<dbReference type="GO" id="GO:0009272">
    <property type="term" value="P:fungal-type cell wall biogenesis"/>
    <property type="evidence" value="ECO:0007669"/>
    <property type="project" value="TreeGrafter"/>
</dbReference>
<evidence type="ECO:0000256" key="6">
    <source>
        <dbReference type="ARBA" id="ARBA00022801"/>
    </source>
</evidence>
<dbReference type="EC" id="3.2.1.101" evidence="4 10"/>
<evidence type="ECO:0000256" key="7">
    <source>
        <dbReference type="ARBA" id="ARBA00023136"/>
    </source>
</evidence>
<dbReference type="PANTHER" id="PTHR12145:SF38">
    <property type="entry name" value="MANNAN ENDO-1,6-ALPHA-MANNOSIDASE"/>
    <property type="match status" value="1"/>
</dbReference>
<organism evidence="12 13">
    <name type="scientific">Lachnellula subtilissima</name>
    <dbReference type="NCBI Taxonomy" id="602034"/>
    <lineage>
        <taxon>Eukaryota</taxon>
        <taxon>Fungi</taxon>
        <taxon>Dikarya</taxon>
        <taxon>Ascomycota</taxon>
        <taxon>Pezizomycotina</taxon>
        <taxon>Leotiomycetes</taxon>
        <taxon>Helotiales</taxon>
        <taxon>Lachnaceae</taxon>
        <taxon>Lachnellula</taxon>
    </lineage>
</organism>
<feature type="signal peptide" evidence="11">
    <location>
        <begin position="1"/>
        <end position="25"/>
    </location>
</feature>
<keyword evidence="6 10" id="KW-0378">Hydrolase</keyword>
<dbReference type="GO" id="GO:0008496">
    <property type="term" value="F:mannan endo-1,6-alpha-mannosidase activity"/>
    <property type="evidence" value="ECO:0007669"/>
    <property type="project" value="UniProtKB-UniRule"/>
</dbReference>
<keyword evidence="13" id="KW-1185">Reference proteome</keyword>
<dbReference type="FunFam" id="1.50.10.20:FF:000006">
    <property type="entry name" value="Mannan endo-1,6-alpha-mannosidase"/>
    <property type="match status" value="1"/>
</dbReference>
<dbReference type="InterPro" id="IPR008928">
    <property type="entry name" value="6-hairpin_glycosidase_sf"/>
</dbReference>
<dbReference type="SUPFAM" id="SSF48208">
    <property type="entry name" value="Six-hairpin glycosidases"/>
    <property type="match status" value="1"/>
</dbReference>
<dbReference type="PIRSF" id="PIRSF016302">
    <property type="entry name" value="Man_a_manosd"/>
    <property type="match status" value="1"/>
</dbReference>
<dbReference type="Gene3D" id="1.50.10.20">
    <property type="match status" value="1"/>
</dbReference>
<keyword evidence="9 10" id="KW-0326">Glycosidase</keyword>
<keyword evidence="5 11" id="KW-0732">Signal</keyword>
<dbReference type="OrthoDB" id="4187847at2759"/>
<evidence type="ECO:0000256" key="8">
    <source>
        <dbReference type="ARBA" id="ARBA00023180"/>
    </source>
</evidence>
<evidence type="ECO:0000256" key="3">
    <source>
        <dbReference type="ARBA" id="ARBA00009699"/>
    </source>
</evidence>
<accession>A0A8H8RPH2</accession>
<evidence type="ECO:0000313" key="12">
    <source>
        <dbReference type="EMBL" id="TVY39368.1"/>
    </source>
</evidence>
<comment type="caution">
    <text evidence="12">The sequence shown here is derived from an EMBL/GenBank/DDBJ whole genome shotgun (WGS) entry which is preliminary data.</text>
</comment>
<dbReference type="Proteomes" id="UP000462212">
    <property type="component" value="Unassembled WGS sequence"/>
</dbReference>
<protein>
    <recommendedName>
        <fullName evidence="4 10">Mannan endo-1,6-alpha-mannosidase</fullName>
        <ecNumber evidence="4 10">3.2.1.101</ecNumber>
    </recommendedName>
</protein>
<reference evidence="12 13" key="1">
    <citation type="submission" date="2018-05" db="EMBL/GenBank/DDBJ databases">
        <title>Genome sequencing and assembly of the regulated plant pathogen Lachnellula willkommii and related sister species for the development of diagnostic species identification markers.</title>
        <authorList>
            <person name="Giroux E."/>
            <person name="Bilodeau G."/>
        </authorList>
    </citation>
    <scope>NUCLEOTIDE SEQUENCE [LARGE SCALE GENOMIC DNA]</scope>
    <source>
        <strain evidence="12 13">CBS 197.66</strain>
    </source>
</reference>
<evidence type="ECO:0000256" key="5">
    <source>
        <dbReference type="ARBA" id="ARBA00022729"/>
    </source>
</evidence>
<dbReference type="EMBL" id="QGMJ01000232">
    <property type="protein sequence ID" value="TVY39368.1"/>
    <property type="molecule type" value="Genomic_DNA"/>
</dbReference>